<feature type="transmembrane region" description="Helical" evidence="1">
    <location>
        <begin position="29"/>
        <end position="51"/>
    </location>
</feature>
<dbReference type="HOGENOM" id="CLU_040132_0_0_6"/>
<dbReference type="RefSeq" id="WP_009021293.1">
    <property type="nucleotide sequence ID" value="NZ_DS999411.1"/>
</dbReference>
<organism evidence="2 3">
    <name type="scientific">Luminiphilus syltensis NOR5-1B</name>
    <dbReference type="NCBI Taxonomy" id="565045"/>
    <lineage>
        <taxon>Bacteria</taxon>
        <taxon>Pseudomonadati</taxon>
        <taxon>Pseudomonadota</taxon>
        <taxon>Gammaproteobacteria</taxon>
        <taxon>Cellvibrionales</taxon>
        <taxon>Halieaceae</taxon>
        <taxon>Luminiphilus</taxon>
    </lineage>
</organism>
<proteinExistence type="predicted"/>
<keyword evidence="1" id="KW-1133">Transmembrane helix</keyword>
<dbReference type="OrthoDB" id="3314392at2"/>
<dbReference type="Pfam" id="PF03806">
    <property type="entry name" value="ABG_transport"/>
    <property type="match status" value="1"/>
</dbReference>
<feature type="transmembrane region" description="Helical" evidence="1">
    <location>
        <begin position="413"/>
        <end position="431"/>
    </location>
</feature>
<feature type="transmembrane region" description="Helical" evidence="1">
    <location>
        <begin position="384"/>
        <end position="406"/>
    </location>
</feature>
<dbReference type="AlphaFoldDB" id="B8KS24"/>
<protein>
    <submittedName>
        <fullName evidence="2">Transporter</fullName>
    </submittedName>
</protein>
<dbReference type="GO" id="GO:1902604">
    <property type="term" value="P:p-aminobenzoyl-glutamate transmembrane transport"/>
    <property type="evidence" value="ECO:0007669"/>
    <property type="project" value="InterPro"/>
</dbReference>
<feature type="transmembrane region" description="Helical" evidence="1">
    <location>
        <begin position="84"/>
        <end position="103"/>
    </location>
</feature>
<evidence type="ECO:0000313" key="3">
    <source>
        <dbReference type="Proteomes" id="UP000004699"/>
    </source>
</evidence>
<reference evidence="3" key="1">
    <citation type="journal article" date="2013" name="BMC Microbiol.">
        <title>Taxonomy and evolution of bacteriochlorophyll a-containing members of the OM60/NOR5 clade of marine gammaproteobacteria: description of Luminiphilus syltensis gen. nov., sp. nov., reclassification of Haliea rubra as Pseudohaliea rubra gen. nov., comb. nov., and emendation of Chromatocurvus halotolerans.</title>
        <authorList>
            <person name="Spring S."/>
            <person name="Riedel T."/>
            <person name="Sproer C."/>
            <person name="Yan S."/>
            <person name="Harder J."/>
            <person name="Fuchs B.M."/>
        </authorList>
    </citation>
    <scope>NUCLEOTIDE SEQUENCE [LARGE SCALE GENOMIC DNA]</scope>
    <source>
        <strain evidence="3">NOR51-B</strain>
    </source>
</reference>
<feature type="transmembrane region" description="Helical" evidence="1">
    <location>
        <begin position="142"/>
        <end position="159"/>
    </location>
</feature>
<dbReference type="InterPro" id="IPR004697">
    <property type="entry name" value="AbgT"/>
</dbReference>
<sequence>MNSDQNRPSLAERLLATIERTGNRLPDPALLFIALLVIVWVVSWLLSGVTFNAIDPRSGEPVVIVNQLAGTSLTQFLGDMVGTFAHFHPIGVVLVAMLGIGVAEHTGFINTALRSMLRVTADWLLTPMVILVGIVSHTAADAGYVLVIPLGGVIFYVAGRHPLAGIAAAFAGVSGGFSANFIPSAIDPMLAGITQSGGQLIDPDLSINPLNNYFFTAISSVVIIGLGWLITDRWVTPRLASLPVDDDAEPPPTLEPLSASETRGLRFALGVMLASTALLAFTAWPGDSAWRGSSGSLTESGSPLMSSIVALIFLLFLLPGVVYGVVAGTVRSAKDIIDGMTQAMHSMAYYLVIMFFIAQFIYVFGESNLGVLMALEGAALLKSIGLPSAMTIMGIVLLTGVLNLFIGSASAKWALLAPIFVPMLMELGISPDLAQAAYRVGDSTTNIITPLMPYFPLVVVYCQRYVKNTGIGTVTAMMVPYSSVFLLLWTLFLMLYWATGLPLGLQSSYSYG</sequence>
<dbReference type="eggNOG" id="COG2978">
    <property type="taxonomic scope" value="Bacteria"/>
</dbReference>
<evidence type="ECO:0000256" key="1">
    <source>
        <dbReference type="SAM" id="Phobius"/>
    </source>
</evidence>
<dbReference type="PANTHER" id="PTHR30282">
    <property type="entry name" value="P-AMINOBENZOYL GLUTAMATE TRANSPORTER"/>
    <property type="match status" value="1"/>
</dbReference>
<accession>B8KS24</accession>
<keyword evidence="1" id="KW-0812">Transmembrane</keyword>
<dbReference type="Proteomes" id="UP000004699">
    <property type="component" value="Unassembled WGS sequence"/>
</dbReference>
<dbReference type="EMBL" id="DS999411">
    <property type="protein sequence ID" value="EED36550.1"/>
    <property type="molecule type" value="Genomic_DNA"/>
</dbReference>
<keyword evidence="3" id="KW-1185">Reference proteome</keyword>
<feature type="transmembrane region" description="Helical" evidence="1">
    <location>
        <begin position="115"/>
        <end position="136"/>
    </location>
</feature>
<feature type="transmembrane region" description="Helical" evidence="1">
    <location>
        <begin position="264"/>
        <end position="284"/>
    </location>
</feature>
<feature type="transmembrane region" description="Helical" evidence="1">
    <location>
        <begin position="347"/>
        <end position="364"/>
    </location>
</feature>
<feature type="transmembrane region" description="Helical" evidence="1">
    <location>
        <begin position="213"/>
        <end position="231"/>
    </location>
</feature>
<evidence type="ECO:0000313" key="2">
    <source>
        <dbReference type="EMBL" id="EED36550.1"/>
    </source>
</evidence>
<dbReference type="PANTHER" id="PTHR30282:SF1">
    <property type="entry name" value="ABGT FAMILY TRANSPORTER"/>
    <property type="match status" value="1"/>
</dbReference>
<feature type="transmembrane region" description="Helical" evidence="1">
    <location>
        <begin position="443"/>
        <end position="462"/>
    </location>
</feature>
<gene>
    <name evidence="2" type="ORF">NOR51B_2502</name>
</gene>
<feature type="transmembrane region" description="Helical" evidence="1">
    <location>
        <begin position="166"/>
        <end position="186"/>
    </location>
</feature>
<feature type="transmembrane region" description="Helical" evidence="1">
    <location>
        <begin position="304"/>
        <end position="326"/>
    </location>
</feature>
<feature type="transmembrane region" description="Helical" evidence="1">
    <location>
        <begin position="474"/>
        <end position="498"/>
    </location>
</feature>
<keyword evidence="1" id="KW-0472">Membrane</keyword>
<dbReference type="GO" id="GO:0015558">
    <property type="term" value="F:secondary active p-aminobenzoyl-glutamate transmembrane transporter activity"/>
    <property type="evidence" value="ECO:0007669"/>
    <property type="project" value="InterPro"/>
</dbReference>
<name>B8KS24_9GAMM</name>